<dbReference type="Proteomes" id="UP001049176">
    <property type="component" value="Chromosome 6"/>
</dbReference>
<name>A0A9P7UR66_9AGAR</name>
<dbReference type="KEGG" id="more:E1B28_010139"/>
<dbReference type="RefSeq" id="XP_043007553.1">
    <property type="nucleotide sequence ID" value="XM_043155091.1"/>
</dbReference>
<evidence type="ECO:0000256" key="2">
    <source>
        <dbReference type="SAM" id="MobiDB-lite"/>
    </source>
</evidence>
<evidence type="ECO:0000256" key="1">
    <source>
        <dbReference type="PROSITE-ProRule" id="PRU00325"/>
    </source>
</evidence>
<dbReference type="GO" id="GO:0008270">
    <property type="term" value="F:zinc ion binding"/>
    <property type="evidence" value="ECO:0007669"/>
    <property type="project" value="UniProtKB-KW"/>
</dbReference>
<protein>
    <recommendedName>
        <fullName evidence="3">SWIM-type domain-containing protein</fullName>
    </recommendedName>
</protein>
<comment type="caution">
    <text evidence="4">The sequence shown here is derived from an EMBL/GenBank/DDBJ whole genome shotgun (WGS) entry which is preliminary data.</text>
</comment>
<feature type="domain" description="SWIM-type" evidence="3">
    <location>
        <begin position="538"/>
        <end position="573"/>
    </location>
</feature>
<accession>A0A9P7UR66</accession>
<dbReference type="OrthoDB" id="2422225at2759"/>
<reference evidence="4" key="1">
    <citation type="journal article" date="2021" name="Genome Biol. Evol.">
        <title>The assembled and annotated genome of the fairy-ring fungus Marasmius oreades.</title>
        <authorList>
            <person name="Hiltunen M."/>
            <person name="Ament-Velasquez S.L."/>
            <person name="Johannesson H."/>
        </authorList>
    </citation>
    <scope>NUCLEOTIDE SEQUENCE</scope>
    <source>
        <strain evidence="4">03SP1</strain>
    </source>
</reference>
<organism evidence="4 5">
    <name type="scientific">Marasmius oreades</name>
    <name type="common">fairy-ring Marasmius</name>
    <dbReference type="NCBI Taxonomy" id="181124"/>
    <lineage>
        <taxon>Eukaryota</taxon>
        <taxon>Fungi</taxon>
        <taxon>Dikarya</taxon>
        <taxon>Basidiomycota</taxon>
        <taxon>Agaricomycotina</taxon>
        <taxon>Agaricomycetes</taxon>
        <taxon>Agaricomycetidae</taxon>
        <taxon>Agaricales</taxon>
        <taxon>Marasmiineae</taxon>
        <taxon>Marasmiaceae</taxon>
        <taxon>Marasmius</taxon>
    </lineage>
</organism>
<sequence>MPFTACLAHLELTYIPKTRQIVRIRGFLTHNEGCRTSKHTQAPQDPLHPSVYSVALEQLSKGLPFAQIRKHNQGLVKSRQYPGMDGHPHTWRFRYLLLKGDSRSLYRQFSRVHFGIDVEKKLHLNIHGWMDEESGVYNQQFAEAVFHYCARSAANERVEVCIATRDMLESTWKYAHWRQILMDGTFGVCSRKILLFVLMGLDEERKGTPLAFLFFSPPPNAKRECAGYDSEILAKLLGQWRRAVEKYRKGQPFVPQVAITDTDLRERIALVRVFPDIILLICRVHLRRSWRNNRNSKFAWGPRGSDAFRRMCTLENGIIEASSYAEALALVENEVEVIQADLPSDDPSRTAALAHIKYLREYWMSNGNHDDFWKSWANLGRAMAAETLQSPVEDVLGTTNHLESFNNVFKNGQLAKIQRGGRRLRFDVLLKFIIQDMIPAIYEERTLLTEERDRRKAHLLTLSNGEQLWNSLQERSLPHHSPFPVAFLTPDKSREAAAADLLSHQQIGMPTAMPDMLGLQLTCISSLAAEHDSHPLQYQVELCYSGLASCTCPDFSRRGGACKHLRAALIYVNQLRVERNIPIPPFPVPTTEKEAHILHAQPPPVHLPRLRPMLGAAERLNDLVNDSVGLIEEDSDLSDSDGDNLTSLAERGYLDEAVSEVAPSSPSVDMPTLPTSTQRSVKQHTRARLLHHIQVARPNITSIRTFLTEVEFQPDDISLAGTFRHELQDLLALLDKKICSPGAGGTDNDPSTGPPTTPTRLGVRRKSEHLDIMSPSPTKAARRQDSYSIH</sequence>
<feature type="region of interest" description="Disordered" evidence="2">
    <location>
        <begin position="742"/>
        <end position="790"/>
    </location>
</feature>
<dbReference type="GeneID" id="66079215"/>
<gene>
    <name evidence="4" type="ORF">E1B28_010139</name>
</gene>
<dbReference type="InterPro" id="IPR007527">
    <property type="entry name" value="Znf_SWIM"/>
</dbReference>
<dbReference type="PROSITE" id="PS50966">
    <property type="entry name" value="ZF_SWIM"/>
    <property type="match status" value="1"/>
</dbReference>
<dbReference type="EMBL" id="CM032186">
    <property type="protein sequence ID" value="KAG7091083.1"/>
    <property type="molecule type" value="Genomic_DNA"/>
</dbReference>
<evidence type="ECO:0000259" key="3">
    <source>
        <dbReference type="PROSITE" id="PS50966"/>
    </source>
</evidence>
<evidence type="ECO:0000313" key="4">
    <source>
        <dbReference type="EMBL" id="KAG7091083.1"/>
    </source>
</evidence>
<evidence type="ECO:0000313" key="5">
    <source>
        <dbReference type="Proteomes" id="UP001049176"/>
    </source>
</evidence>
<proteinExistence type="predicted"/>
<keyword evidence="1" id="KW-0862">Zinc</keyword>
<keyword evidence="5" id="KW-1185">Reference proteome</keyword>
<dbReference type="Pfam" id="PF04434">
    <property type="entry name" value="SWIM"/>
    <property type="match status" value="1"/>
</dbReference>
<keyword evidence="1" id="KW-0479">Metal-binding</keyword>
<keyword evidence="1" id="KW-0863">Zinc-finger</keyword>
<dbReference type="AlphaFoldDB" id="A0A9P7UR66"/>